<dbReference type="Pfam" id="PF00903">
    <property type="entry name" value="Glyoxalase"/>
    <property type="match status" value="1"/>
</dbReference>
<dbReference type="InterPro" id="IPR050383">
    <property type="entry name" value="GlyoxalaseI/FosfomycinResist"/>
</dbReference>
<dbReference type="InterPro" id="IPR037523">
    <property type="entry name" value="VOC_core"/>
</dbReference>
<dbReference type="PANTHER" id="PTHR21366:SF14">
    <property type="entry name" value="GLYOXALASE DOMAIN-CONTAINING PROTEIN 5"/>
    <property type="match status" value="1"/>
</dbReference>
<gene>
    <name evidence="2" type="ORF">MGWOODY_Clf2986</name>
</gene>
<dbReference type="Gene3D" id="3.10.180.10">
    <property type="entry name" value="2,3-Dihydroxybiphenyl 1,2-Dioxygenase, domain 1"/>
    <property type="match status" value="1"/>
</dbReference>
<dbReference type="AlphaFoldDB" id="A0A160VCX5"/>
<accession>A0A160VCX5</accession>
<proteinExistence type="predicted"/>
<name>A0A160VCX5_9ZZZZ</name>
<dbReference type="InterPro" id="IPR004360">
    <property type="entry name" value="Glyas_Fos-R_dOase_dom"/>
</dbReference>
<dbReference type="PANTHER" id="PTHR21366">
    <property type="entry name" value="GLYOXALASE FAMILY PROTEIN"/>
    <property type="match status" value="1"/>
</dbReference>
<dbReference type="EMBL" id="FAXA01000464">
    <property type="protein sequence ID" value="CUV05737.1"/>
    <property type="molecule type" value="Genomic_DNA"/>
</dbReference>
<evidence type="ECO:0000259" key="1">
    <source>
        <dbReference type="PROSITE" id="PS51819"/>
    </source>
</evidence>
<evidence type="ECO:0000313" key="2">
    <source>
        <dbReference type="EMBL" id="CUV05737.1"/>
    </source>
</evidence>
<dbReference type="InterPro" id="IPR029068">
    <property type="entry name" value="Glyas_Bleomycin-R_OHBP_Dase"/>
</dbReference>
<protein>
    <recommendedName>
        <fullName evidence="1">VOC domain-containing protein</fullName>
    </recommendedName>
</protein>
<dbReference type="SUPFAM" id="SSF54593">
    <property type="entry name" value="Glyoxalase/Bleomycin resistance protein/Dihydroxybiphenyl dioxygenase"/>
    <property type="match status" value="1"/>
</dbReference>
<organism evidence="2">
    <name type="scientific">hydrothermal vent metagenome</name>
    <dbReference type="NCBI Taxonomy" id="652676"/>
    <lineage>
        <taxon>unclassified sequences</taxon>
        <taxon>metagenomes</taxon>
        <taxon>ecological metagenomes</taxon>
    </lineage>
</organism>
<dbReference type="CDD" id="cd06587">
    <property type="entry name" value="VOC"/>
    <property type="match status" value="1"/>
</dbReference>
<dbReference type="PROSITE" id="PS51819">
    <property type="entry name" value="VOC"/>
    <property type="match status" value="1"/>
</dbReference>
<feature type="domain" description="VOC" evidence="1">
    <location>
        <begin position="5"/>
        <end position="152"/>
    </location>
</feature>
<sequence length="152" mass="16482">MEATCVTHVGVCVRDMAESLKFYRDALGMKVIGEKITDITEGGTQTARLDNYAQKRTIRHWVSLAYGEGATPTLTLTSHPGEKPDGTPILLDQVGISHISFGVAAVADLADELIAKGYELAGPRESYTDSNGDIKSIYVRDPDGILVQFNRP</sequence>
<reference evidence="2" key="1">
    <citation type="submission" date="2015-10" db="EMBL/GenBank/DDBJ databases">
        <authorList>
            <person name="Gilbert D.G."/>
        </authorList>
    </citation>
    <scope>NUCLEOTIDE SEQUENCE</scope>
</reference>